<name>A0AAE0LH15_9CHLO</name>
<evidence type="ECO:0000256" key="1">
    <source>
        <dbReference type="SAM" id="MobiDB-lite"/>
    </source>
</evidence>
<gene>
    <name evidence="2" type="ORF">CYMTET_7473</name>
</gene>
<evidence type="ECO:0000313" key="3">
    <source>
        <dbReference type="Proteomes" id="UP001190700"/>
    </source>
</evidence>
<organism evidence="2 3">
    <name type="scientific">Cymbomonas tetramitiformis</name>
    <dbReference type="NCBI Taxonomy" id="36881"/>
    <lineage>
        <taxon>Eukaryota</taxon>
        <taxon>Viridiplantae</taxon>
        <taxon>Chlorophyta</taxon>
        <taxon>Pyramimonadophyceae</taxon>
        <taxon>Pyramimonadales</taxon>
        <taxon>Pyramimonadaceae</taxon>
        <taxon>Cymbomonas</taxon>
    </lineage>
</organism>
<dbReference type="AlphaFoldDB" id="A0AAE0LH15"/>
<evidence type="ECO:0000313" key="2">
    <source>
        <dbReference type="EMBL" id="KAK3284897.1"/>
    </source>
</evidence>
<protein>
    <submittedName>
        <fullName evidence="2">Uncharacterized protein</fullName>
    </submittedName>
</protein>
<reference evidence="2 3" key="1">
    <citation type="journal article" date="2015" name="Genome Biol. Evol.">
        <title>Comparative Genomics of a Bacterivorous Green Alga Reveals Evolutionary Causalities and Consequences of Phago-Mixotrophic Mode of Nutrition.</title>
        <authorList>
            <person name="Burns J.A."/>
            <person name="Paasch A."/>
            <person name="Narechania A."/>
            <person name="Kim E."/>
        </authorList>
    </citation>
    <scope>NUCLEOTIDE SEQUENCE [LARGE SCALE GENOMIC DNA]</scope>
    <source>
        <strain evidence="2 3">PLY_AMNH</strain>
    </source>
</reference>
<sequence>MIEAEGDSVPVARPTDVSTCSTAPSPKAGTLEAMLPPVSKERRDELHKKFALWIVRNNRPLKIGESDPELRDIFDFIFQGGYTPPTYKLVTQYILELSVEGRQKVEAELLLLISQGVLPSIAGDLWSEGGIAIFGILFYWLDENMQYHEKLLGAIPFGDVSHTGPEIARATKICAANMGVGEFVEDASPSTESGSSEELPSVLKDTWLLPLGTRESTTAGCGTITSTSAP</sequence>
<proteinExistence type="predicted"/>
<comment type="caution">
    <text evidence="2">The sequence shown here is derived from an EMBL/GenBank/DDBJ whole genome shotgun (WGS) entry which is preliminary data.</text>
</comment>
<feature type="region of interest" description="Disordered" evidence="1">
    <location>
        <begin position="1"/>
        <end position="29"/>
    </location>
</feature>
<keyword evidence="3" id="KW-1185">Reference proteome</keyword>
<dbReference type="Proteomes" id="UP001190700">
    <property type="component" value="Unassembled WGS sequence"/>
</dbReference>
<dbReference type="EMBL" id="LGRX02002096">
    <property type="protein sequence ID" value="KAK3284897.1"/>
    <property type="molecule type" value="Genomic_DNA"/>
</dbReference>
<accession>A0AAE0LH15</accession>